<keyword evidence="3 7" id="KW-0813">Transport</keyword>
<dbReference type="InterPro" id="IPR026816">
    <property type="entry name" value="Flavodoxin_dom"/>
</dbReference>
<evidence type="ECO:0000256" key="6">
    <source>
        <dbReference type="ARBA" id="ARBA00022982"/>
    </source>
</evidence>
<dbReference type="PANTHER" id="PTHR42809:SF1">
    <property type="entry name" value="FLAVODOXIN 1"/>
    <property type="match status" value="1"/>
</dbReference>
<dbReference type="AlphaFoldDB" id="C6RF97"/>
<evidence type="ECO:0000256" key="1">
    <source>
        <dbReference type="ARBA" id="ARBA00001917"/>
    </source>
</evidence>
<dbReference type="PANTHER" id="PTHR42809">
    <property type="entry name" value="FLAVODOXIN 2"/>
    <property type="match status" value="1"/>
</dbReference>
<dbReference type="InterPro" id="IPR050619">
    <property type="entry name" value="Flavodoxin"/>
</dbReference>
<dbReference type="OrthoDB" id="359268at2"/>
<dbReference type="PROSITE" id="PS50902">
    <property type="entry name" value="FLAVODOXIN_LIKE"/>
    <property type="match status" value="1"/>
</dbReference>
<comment type="similarity">
    <text evidence="2 7">Belongs to the flavodoxin family.</text>
</comment>
<keyword evidence="5 7" id="KW-0288">FMN</keyword>
<dbReference type="EMBL" id="ACVQ01000017">
    <property type="protein sequence ID" value="EET79905.1"/>
    <property type="molecule type" value="Genomic_DNA"/>
</dbReference>
<evidence type="ECO:0000313" key="9">
    <source>
        <dbReference type="EMBL" id="EET79905.1"/>
    </source>
</evidence>
<dbReference type="InterPro" id="IPR029039">
    <property type="entry name" value="Flavoprotein-like_sf"/>
</dbReference>
<dbReference type="SUPFAM" id="SSF52218">
    <property type="entry name" value="Flavoproteins"/>
    <property type="match status" value="1"/>
</dbReference>
<proteinExistence type="inferred from homology"/>
<dbReference type="Proteomes" id="UP000003107">
    <property type="component" value="Unassembled WGS sequence"/>
</dbReference>
<dbReference type="Gene3D" id="3.40.50.360">
    <property type="match status" value="1"/>
</dbReference>
<keyword evidence="4 7" id="KW-0285">Flavoprotein</keyword>
<sequence>MSVGIFYTTTKGHTKSACEYLAGKIGAQLVDVKSAGAEDFAKFDVIIVAAPSYGDGEIQSDWAEKLPLLKAGSKGKKVAIVAIGNQANHPQTLFSGAVDFLPYLKDAQIFGASDVDGYKFNHSAFLVNGKFIGLALDVKGDENYAKRIDKWVEENKPTILNLF</sequence>
<comment type="function">
    <text evidence="7">Low-potential electron donor to a number of redox enzymes.</text>
</comment>
<dbReference type="GO" id="GO:0009055">
    <property type="term" value="F:electron transfer activity"/>
    <property type="evidence" value="ECO:0007669"/>
    <property type="project" value="UniProtKB-UniRule"/>
</dbReference>
<gene>
    <name evidence="9" type="ORF">CAMSH0001_0402</name>
</gene>
<dbReference type="eggNOG" id="COG0716">
    <property type="taxonomic scope" value="Bacteria"/>
</dbReference>
<comment type="caution">
    <text evidence="9">The sequence shown here is derived from an EMBL/GenBank/DDBJ whole genome shotgun (WGS) entry which is preliminary data.</text>
</comment>
<evidence type="ECO:0000259" key="8">
    <source>
        <dbReference type="PROSITE" id="PS50902"/>
    </source>
</evidence>
<dbReference type="InterPro" id="IPR010086">
    <property type="entry name" value="Flavodoxin_lc"/>
</dbReference>
<dbReference type="STRING" id="553219.CAMSH0001_0402"/>
<evidence type="ECO:0000313" key="10">
    <source>
        <dbReference type="Proteomes" id="UP000003107"/>
    </source>
</evidence>
<organism evidence="9 10">
    <name type="scientific">Campylobacter showae RM3277</name>
    <dbReference type="NCBI Taxonomy" id="553219"/>
    <lineage>
        <taxon>Bacteria</taxon>
        <taxon>Pseudomonadati</taxon>
        <taxon>Campylobacterota</taxon>
        <taxon>Epsilonproteobacteria</taxon>
        <taxon>Campylobacterales</taxon>
        <taxon>Campylobacteraceae</taxon>
        <taxon>Campylobacter</taxon>
    </lineage>
</organism>
<evidence type="ECO:0000256" key="2">
    <source>
        <dbReference type="ARBA" id="ARBA00005267"/>
    </source>
</evidence>
<dbReference type="PIRSF" id="PIRSF038996">
    <property type="entry name" value="FldA"/>
    <property type="match status" value="1"/>
</dbReference>
<dbReference type="RefSeq" id="WP_002947887.1">
    <property type="nucleotide sequence ID" value="NZ_ACVQ01000017.1"/>
</dbReference>
<dbReference type="GO" id="GO:0010181">
    <property type="term" value="F:FMN binding"/>
    <property type="evidence" value="ECO:0007669"/>
    <property type="project" value="UniProtKB-UniRule"/>
</dbReference>
<name>C6RF97_9BACT</name>
<dbReference type="InterPro" id="IPR008254">
    <property type="entry name" value="Flavodoxin/NO_synth"/>
</dbReference>
<keyword evidence="10" id="KW-1185">Reference proteome</keyword>
<dbReference type="Pfam" id="PF12724">
    <property type="entry name" value="Flavodoxin_5"/>
    <property type="match status" value="1"/>
</dbReference>
<comment type="cofactor">
    <cofactor evidence="1 7">
        <name>FMN</name>
        <dbReference type="ChEBI" id="CHEBI:58210"/>
    </cofactor>
</comment>
<reference evidence="9 10" key="1">
    <citation type="submission" date="2009-07" db="EMBL/GenBank/DDBJ databases">
        <authorList>
            <person name="Madupu R."/>
            <person name="Sebastian Y."/>
            <person name="Durkin A.S."/>
            <person name="Torralba M."/>
            <person name="Methe B."/>
            <person name="Sutton G.G."/>
            <person name="Strausberg R.L."/>
            <person name="Nelson K.E."/>
        </authorList>
    </citation>
    <scope>NUCLEOTIDE SEQUENCE [LARGE SCALE GENOMIC DNA]</scope>
    <source>
        <strain evidence="9 10">RM3277</strain>
    </source>
</reference>
<evidence type="ECO:0000256" key="7">
    <source>
        <dbReference type="PIRNR" id="PIRNR038996"/>
    </source>
</evidence>
<keyword evidence="6 7" id="KW-0249">Electron transport</keyword>
<feature type="domain" description="Flavodoxin-like" evidence="8">
    <location>
        <begin position="3"/>
        <end position="156"/>
    </location>
</feature>
<protein>
    <recommendedName>
        <fullName evidence="7">Flavodoxin</fullName>
    </recommendedName>
</protein>
<dbReference type="GeneID" id="60990356"/>
<evidence type="ECO:0000256" key="4">
    <source>
        <dbReference type="ARBA" id="ARBA00022630"/>
    </source>
</evidence>
<evidence type="ECO:0000256" key="3">
    <source>
        <dbReference type="ARBA" id="ARBA00022448"/>
    </source>
</evidence>
<evidence type="ECO:0000256" key="5">
    <source>
        <dbReference type="ARBA" id="ARBA00022643"/>
    </source>
</evidence>
<accession>C6RF97</accession>